<evidence type="ECO:0000259" key="1">
    <source>
        <dbReference type="Pfam" id="PF00534"/>
    </source>
</evidence>
<comment type="caution">
    <text evidence="2">The sequence shown here is derived from an EMBL/GenBank/DDBJ whole genome shotgun (WGS) entry which is preliminary data.</text>
</comment>
<organism evidence="2 3">
    <name type="scientific">Splendidivirga corallicola</name>
    <dbReference type="NCBI Taxonomy" id="3051826"/>
    <lineage>
        <taxon>Bacteria</taxon>
        <taxon>Pseudomonadati</taxon>
        <taxon>Bacteroidota</taxon>
        <taxon>Cytophagia</taxon>
        <taxon>Cytophagales</taxon>
        <taxon>Splendidivirgaceae</taxon>
        <taxon>Splendidivirga</taxon>
    </lineage>
</organism>
<dbReference type="Proteomes" id="UP001172082">
    <property type="component" value="Unassembled WGS sequence"/>
</dbReference>
<dbReference type="InterPro" id="IPR050194">
    <property type="entry name" value="Glycosyltransferase_grp1"/>
</dbReference>
<protein>
    <submittedName>
        <fullName evidence="2">Glycosyltransferase family 4 protein</fullName>
        <ecNumber evidence="2">2.4.-.-</ecNumber>
    </submittedName>
</protein>
<dbReference type="PANTHER" id="PTHR45947">
    <property type="entry name" value="SULFOQUINOVOSYL TRANSFERASE SQD2"/>
    <property type="match status" value="1"/>
</dbReference>
<sequence length="392" mass="44642">MKIAIVVNSFPTISESFIVNKVIGLNEKGFEITVIAFNKKNDASFYRGRLKNKRIKKLYVPNGNNPFQVLGYFLRYPIRFVKLVFVVIRKFGIGKDSMKNFLKAIPYKVANFDIVHFEMSGIAADNAEILDLIKPAKLYLSCRGSAEKVKPLIDQDRRKILNEVFQKADRVHCVSEDMLGTVERYGLKKEKGFINRPAIFPDLFHRSNEYTEHEQLRILTVGRLNWQKGYVFALKAMQQLKADGLNFLYEIIGAGEDLPMMTYLIDEFKLQDHVLLLGKQSGATVRNKLESSDVFLLPSLYEGISNAALEAMAMEVPVLSTKSGGMEEAIDDGMSGYLVECASPEQIAHRLHEIASDFENRKKIGQGGKEKILKEFQMSRQVEIFDKEYRSN</sequence>
<dbReference type="GO" id="GO:0016757">
    <property type="term" value="F:glycosyltransferase activity"/>
    <property type="evidence" value="ECO:0007669"/>
    <property type="project" value="UniProtKB-KW"/>
</dbReference>
<name>A0ABT8KQT2_9BACT</name>
<dbReference type="Pfam" id="PF00534">
    <property type="entry name" value="Glycos_transf_1"/>
    <property type="match status" value="1"/>
</dbReference>
<dbReference type="InterPro" id="IPR001296">
    <property type="entry name" value="Glyco_trans_1"/>
</dbReference>
<dbReference type="CDD" id="cd03801">
    <property type="entry name" value="GT4_PimA-like"/>
    <property type="match status" value="1"/>
</dbReference>
<dbReference type="EMBL" id="JAUJEA010000006">
    <property type="protein sequence ID" value="MDN5203101.1"/>
    <property type="molecule type" value="Genomic_DNA"/>
</dbReference>
<gene>
    <name evidence="2" type="ORF">QQ008_17055</name>
</gene>
<dbReference type="RefSeq" id="WP_346753123.1">
    <property type="nucleotide sequence ID" value="NZ_JAUJEA010000006.1"/>
</dbReference>
<proteinExistence type="predicted"/>
<keyword evidence="2" id="KW-0328">Glycosyltransferase</keyword>
<accession>A0ABT8KQT2</accession>
<evidence type="ECO:0000313" key="3">
    <source>
        <dbReference type="Proteomes" id="UP001172082"/>
    </source>
</evidence>
<dbReference type="SUPFAM" id="SSF53756">
    <property type="entry name" value="UDP-Glycosyltransferase/glycogen phosphorylase"/>
    <property type="match status" value="1"/>
</dbReference>
<reference evidence="2" key="1">
    <citation type="submission" date="2023-06" db="EMBL/GenBank/DDBJ databases">
        <title>Genomic of Parafulvivirga corallium.</title>
        <authorList>
            <person name="Wang G."/>
        </authorList>
    </citation>
    <scope>NUCLEOTIDE SEQUENCE</scope>
    <source>
        <strain evidence="2">BMA10</strain>
    </source>
</reference>
<dbReference type="PANTHER" id="PTHR45947:SF3">
    <property type="entry name" value="SULFOQUINOVOSYL TRANSFERASE SQD2"/>
    <property type="match status" value="1"/>
</dbReference>
<keyword evidence="3" id="KW-1185">Reference proteome</keyword>
<dbReference type="EC" id="2.4.-.-" evidence="2"/>
<keyword evidence="2" id="KW-0808">Transferase</keyword>
<feature type="domain" description="Glycosyl transferase family 1" evidence="1">
    <location>
        <begin position="212"/>
        <end position="370"/>
    </location>
</feature>
<dbReference type="Gene3D" id="3.40.50.2000">
    <property type="entry name" value="Glycogen Phosphorylase B"/>
    <property type="match status" value="2"/>
</dbReference>
<evidence type="ECO:0000313" key="2">
    <source>
        <dbReference type="EMBL" id="MDN5203101.1"/>
    </source>
</evidence>